<comment type="similarity">
    <text evidence="1">Belongs to the thioesterase PaaI family.</text>
</comment>
<gene>
    <name evidence="4" type="ORF">EEX84_04560</name>
</gene>
<dbReference type="InterPro" id="IPR003736">
    <property type="entry name" value="PAAI_dom"/>
</dbReference>
<feature type="domain" description="Thioesterase" evidence="3">
    <location>
        <begin position="76"/>
        <end position="148"/>
    </location>
</feature>
<dbReference type="Gene3D" id="3.10.129.10">
    <property type="entry name" value="Hotdog Thioesterase"/>
    <property type="match status" value="1"/>
</dbReference>
<dbReference type="Proteomes" id="UP000275473">
    <property type="component" value="Unassembled WGS sequence"/>
</dbReference>
<keyword evidence="2" id="KW-0378">Hydrolase</keyword>
<comment type="caution">
    <text evidence="4">The sequence shown here is derived from an EMBL/GenBank/DDBJ whole genome shotgun (WGS) entry which is preliminary data.</text>
</comment>
<dbReference type="Pfam" id="PF03061">
    <property type="entry name" value="4HBT"/>
    <property type="match status" value="1"/>
</dbReference>
<dbReference type="PANTHER" id="PTHR21660">
    <property type="entry name" value="THIOESTERASE SUPERFAMILY MEMBER-RELATED"/>
    <property type="match status" value="1"/>
</dbReference>
<dbReference type="InterPro" id="IPR039298">
    <property type="entry name" value="ACOT13"/>
</dbReference>
<dbReference type="OrthoDB" id="2139465at2"/>
<evidence type="ECO:0000256" key="1">
    <source>
        <dbReference type="ARBA" id="ARBA00008324"/>
    </source>
</evidence>
<dbReference type="SUPFAM" id="SSF54637">
    <property type="entry name" value="Thioesterase/thiol ester dehydrase-isomerase"/>
    <property type="match status" value="1"/>
</dbReference>
<accession>A0A3M8PBV8</accession>
<sequence>MMEHLTNLLQNILQKGSDEDIQVITDFLANMEKKQQGDFSTYLSAALHMERQLEHDRCTIEMPITPLIHNTGKNPHGGILATLLDTVMGTLANSKCDEGFAAVTTNLNIHYLSVATEQTLRAESKILRKGKHTIVVEGYVLEPDGRLLASSTASFFIIPKFG</sequence>
<proteinExistence type="inferred from homology"/>
<evidence type="ECO:0000259" key="3">
    <source>
        <dbReference type="Pfam" id="PF03061"/>
    </source>
</evidence>
<name>A0A3M8PBV8_9BACL</name>
<dbReference type="PANTHER" id="PTHR21660:SF1">
    <property type="entry name" value="ACYL-COENZYME A THIOESTERASE 13"/>
    <property type="match status" value="1"/>
</dbReference>
<dbReference type="CDD" id="cd03443">
    <property type="entry name" value="PaaI_thioesterase"/>
    <property type="match status" value="1"/>
</dbReference>
<dbReference type="EMBL" id="RIAX01000002">
    <property type="protein sequence ID" value="RNF40700.1"/>
    <property type="molecule type" value="Genomic_DNA"/>
</dbReference>
<dbReference type="AlphaFoldDB" id="A0A3M8PBV8"/>
<organism evidence="4 5">
    <name type="scientific">Planococcus salinus</name>
    <dbReference type="NCBI Taxonomy" id="1848460"/>
    <lineage>
        <taxon>Bacteria</taxon>
        <taxon>Bacillati</taxon>
        <taxon>Bacillota</taxon>
        <taxon>Bacilli</taxon>
        <taxon>Bacillales</taxon>
        <taxon>Caryophanaceae</taxon>
        <taxon>Planococcus</taxon>
    </lineage>
</organism>
<evidence type="ECO:0000256" key="2">
    <source>
        <dbReference type="ARBA" id="ARBA00022801"/>
    </source>
</evidence>
<dbReference type="InterPro" id="IPR029069">
    <property type="entry name" value="HotDog_dom_sf"/>
</dbReference>
<keyword evidence="5" id="KW-1185">Reference proteome</keyword>
<dbReference type="NCBIfam" id="TIGR00369">
    <property type="entry name" value="unchar_dom_1"/>
    <property type="match status" value="1"/>
</dbReference>
<reference evidence="4 5" key="1">
    <citation type="journal article" date="2018" name="Int. J. Syst. Evol. Microbiol.">
        <title>Planococcus salinus sp. nov., a moderately halophilic bacterium isolated from a saline-alkali soil.</title>
        <authorList>
            <person name="Gan L."/>
        </authorList>
    </citation>
    <scope>NUCLEOTIDE SEQUENCE [LARGE SCALE GENOMIC DNA]</scope>
    <source>
        <strain evidence="4 5">LCB217</strain>
    </source>
</reference>
<evidence type="ECO:0000313" key="4">
    <source>
        <dbReference type="EMBL" id="RNF40700.1"/>
    </source>
</evidence>
<protein>
    <submittedName>
        <fullName evidence="4">PaaI family thioesterase</fullName>
    </submittedName>
</protein>
<dbReference type="GO" id="GO:0047617">
    <property type="term" value="F:fatty acyl-CoA hydrolase activity"/>
    <property type="evidence" value="ECO:0007669"/>
    <property type="project" value="InterPro"/>
</dbReference>
<evidence type="ECO:0000313" key="5">
    <source>
        <dbReference type="Proteomes" id="UP000275473"/>
    </source>
</evidence>
<dbReference type="InterPro" id="IPR006683">
    <property type="entry name" value="Thioestr_dom"/>
</dbReference>